<dbReference type="PANTHER" id="PTHR42718:SF24">
    <property type="entry name" value="MAJOR FACILITATOR SUPERFAMILY (MFS) PROFILE DOMAIN-CONTAINING PROTEIN"/>
    <property type="match status" value="1"/>
</dbReference>
<feature type="transmembrane region" description="Helical" evidence="7">
    <location>
        <begin position="164"/>
        <end position="185"/>
    </location>
</feature>
<evidence type="ECO:0000256" key="1">
    <source>
        <dbReference type="ARBA" id="ARBA00004651"/>
    </source>
</evidence>
<accession>A0ABS2PK50</accession>
<feature type="transmembrane region" description="Helical" evidence="7">
    <location>
        <begin position="430"/>
        <end position="455"/>
    </location>
</feature>
<feature type="transmembrane region" description="Helical" evidence="7">
    <location>
        <begin position="111"/>
        <end position="130"/>
    </location>
</feature>
<dbReference type="Pfam" id="PF07690">
    <property type="entry name" value="MFS_1"/>
    <property type="match status" value="1"/>
</dbReference>
<name>A0ABS2PK50_9BACL</name>
<keyword evidence="3" id="KW-1003">Cell membrane</keyword>
<gene>
    <name evidence="9" type="ORF">JOD17_004337</name>
</gene>
<dbReference type="Gene3D" id="1.20.1250.20">
    <property type="entry name" value="MFS general substrate transporter like domains"/>
    <property type="match status" value="1"/>
</dbReference>
<feature type="transmembrane region" description="Helical" evidence="7">
    <location>
        <begin position="12"/>
        <end position="30"/>
    </location>
</feature>
<dbReference type="Gene3D" id="1.20.1720.10">
    <property type="entry name" value="Multidrug resistance protein D"/>
    <property type="match status" value="1"/>
</dbReference>
<evidence type="ECO:0000256" key="7">
    <source>
        <dbReference type="SAM" id="Phobius"/>
    </source>
</evidence>
<dbReference type="PRINTS" id="PR01036">
    <property type="entry name" value="TCRTETB"/>
</dbReference>
<evidence type="ECO:0000259" key="8">
    <source>
        <dbReference type="PROSITE" id="PS50850"/>
    </source>
</evidence>
<dbReference type="EMBL" id="JAFBEC010000029">
    <property type="protein sequence ID" value="MBM7635188.1"/>
    <property type="molecule type" value="Genomic_DNA"/>
</dbReference>
<dbReference type="PROSITE" id="PS50850">
    <property type="entry name" value="MFS"/>
    <property type="match status" value="1"/>
</dbReference>
<dbReference type="Proteomes" id="UP000741863">
    <property type="component" value="Unassembled WGS sequence"/>
</dbReference>
<evidence type="ECO:0000256" key="4">
    <source>
        <dbReference type="ARBA" id="ARBA00022692"/>
    </source>
</evidence>
<evidence type="ECO:0000256" key="2">
    <source>
        <dbReference type="ARBA" id="ARBA00022448"/>
    </source>
</evidence>
<dbReference type="CDD" id="cd17503">
    <property type="entry name" value="MFS_LmrB_MDR_like"/>
    <property type="match status" value="1"/>
</dbReference>
<keyword evidence="6 7" id="KW-0472">Membrane</keyword>
<evidence type="ECO:0000256" key="3">
    <source>
        <dbReference type="ARBA" id="ARBA00022475"/>
    </source>
</evidence>
<dbReference type="RefSeq" id="WP_204699892.1">
    <property type="nucleotide sequence ID" value="NZ_JAFBEC010000029.1"/>
</dbReference>
<comment type="caution">
    <text evidence="9">The sequence shown here is derived from an EMBL/GenBank/DDBJ whole genome shotgun (WGS) entry which is preliminary data.</text>
</comment>
<feature type="transmembrane region" description="Helical" evidence="7">
    <location>
        <begin position="137"/>
        <end position="158"/>
    </location>
</feature>
<feature type="transmembrane region" description="Helical" evidence="7">
    <location>
        <begin position="50"/>
        <end position="71"/>
    </location>
</feature>
<dbReference type="SUPFAM" id="SSF103473">
    <property type="entry name" value="MFS general substrate transporter"/>
    <property type="match status" value="1"/>
</dbReference>
<feature type="transmembrane region" description="Helical" evidence="7">
    <location>
        <begin position="223"/>
        <end position="244"/>
    </location>
</feature>
<dbReference type="InterPro" id="IPR020846">
    <property type="entry name" value="MFS_dom"/>
</dbReference>
<comment type="subcellular location">
    <subcellularLocation>
        <location evidence="1">Cell membrane</location>
        <topology evidence="1">Multi-pass membrane protein</topology>
    </subcellularLocation>
</comment>
<feature type="transmembrane region" description="Helical" evidence="7">
    <location>
        <begin position="355"/>
        <end position="381"/>
    </location>
</feature>
<proteinExistence type="predicted"/>
<evidence type="ECO:0000256" key="6">
    <source>
        <dbReference type="ARBA" id="ARBA00023136"/>
    </source>
</evidence>
<dbReference type="InterPro" id="IPR036259">
    <property type="entry name" value="MFS_trans_sf"/>
</dbReference>
<feature type="transmembrane region" description="Helical" evidence="7">
    <location>
        <begin position="330"/>
        <end position="349"/>
    </location>
</feature>
<organism evidence="9 10">
    <name type="scientific">Geomicrobium sediminis</name>
    <dbReference type="NCBI Taxonomy" id="1347788"/>
    <lineage>
        <taxon>Bacteria</taxon>
        <taxon>Bacillati</taxon>
        <taxon>Bacillota</taxon>
        <taxon>Bacilli</taxon>
        <taxon>Bacillales</taxon>
        <taxon>Geomicrobium</taxon>
    </lineage>
</organism>
<evidence type="ECO:0000313" key="10">
    <source>
        <dbReference type="Proteomes" id="UP000741863"/>
    </source>
</evidence>
<keyword evidence="10" id="KW-1185">Reference proteome</keyword>
<feature type="domain" description="Major facilitator superfamily (MFS) profile" evidence="8">
    <location>
        <begin position="12"/>
        <end position="460"/>
    </location>
</feature>
<feature type="transmembrane region" description="Helical" evidence="7">
    <location>
        <begin position="197"/>
        <end position="217"/>
    </location>
</feature>
<keyword evidence="2" id="KW-0813">Transport</keyword>
<feature type="transmembrane region" description="Helical" evidence="7">
    <location>
        <begin position="264"/>
        <end position="290"/>
    </location>
</feature>
<evidence type="ECO:0000313" key="9">
    <source>
        <dbReference type="EMBL" id="MBM7635188.1"/>
    </source>
</evidence>
<keyword evidence="4 7" id="KW-0812">Transmembrane</keyword>
<sequence length="462" mass="50112">MGENTSLKKAPIVTVLLIGSFVAILNQTLLTTALPHLMTDLSINENEAQWVTTVFMLVNGIMIPITAFLIEKFSTRKLFLTAMSLFVLGTLVCALSPSFEMLMLGRVIQASGAGIMMPLMQTSFLLLFPIEKRGSAMGLAGLVIAFAPAIGPTLSGWLVEQYHWSILFWVVLPIGVLNTVLAYIFLKNIATQREAKLDIRSIVYSTLGFGGLLLGFSSAGDGVWLQATVIVPMIIGVITLVAFIRRQLRLKQPILEFRVFKSRIFMFSTMISVIIFLSMISTATILPIYMQNMNSFDAFESGLILLPGAILMGMISPIAGRIFDRVGVRYLAIPGLFLIFISSLMFIDLDGQTSALYLSIGYAIRMVGTGMAMMPVTTAGINDLPHVLIPHGAAMTNTMRQVGASIGTAIFVTIMTTAAVDSVADETTALIIGVNTSFIVASVLALIGFILTLFLRSKPRSE</sequence>
<dbReference type="PANTHER" id="PTHR42718">
    <property type="entry name" value="MAJOR FACILITATOR SUPERFAMILY MULTIDRUG TRANSPORTER MFSC"/>
    <property type="match status" value="1"/>
</dbReference>
<dbReference type="InterPro" id="IPR011701">
    <property type="entry name" value="MFS"/>
</dbReference>
<reference evidence="9 10" key="1">
    <citation type="submission" date="2021-01" db="EMBL/GenBank/DDBJ databases">
        <title>Genomic Encyclopedia of Type Strains, Phase IV (KMG-IV): sequencing the most valuable type-strain genomes for metagenomic binning, comparative biology and taxonomic classification.</title>
        <authorList>
            <person name="Goeker M."/>
        </authorList>
    </citation>
    <scope>NUCLEOTIDE SEQUENCE [LARGE SCALE GENOMIC DNA]</scope>
    <source>
        <strain evidence="9 10">DSM 25540</strain>
    </source>
</reference>
<feature type="transmembrane region" description="Helical" evidence="7">
    <location>
        <begin position="302"/>
        <end position="323"/>
    </location>
</feature>
<feature type="transmembrane region" description="Helical" evidence="7">
    <location>
        <begin position="402"/>
        <end position="424"/>
    </location>
</feature>
<dbReference type="NCBIfam" id="TIGR00711">
    <property type="entry name" value="efflux_EmrB"/>
    <property type="match status" value="1"/>
</dbReference>
<dbReference type="InterPro" id="IPR004638">
    <property type="entry name" value="EmrB-like"/>
</dbReference>
<keyword evidence="5 7" id="KW-1133">Transmembrane helix</keyword>
<feature type="transmembrane region" description="Helical" evidence="7">
    <location>
        <begin position="78"/>
        <end position="99"/>
    </location>
</feature>
<evidence type="ECO:0000256" key="5">
    <source>
        <dbReference type="ARBA" id="ARBA00022989"/>
    </source>
</evidence>
<protein>
    <submittedName>
        <fullName evidence="9">EmrB/QacA subfamily drug resistance transporter</fullName>
    </submittedName>
</protein>